<feature type="domain" description="Pseudouridine synthase I TruA alpha/beta" evidence="8">
    <location>
        <begin position="8"/>
        <end position="106"/>
    </location>
</feature>
<dbReference type="RefSeq" id="WP_089655134.1">
    <property type="nucleotide sequence ID" value="NZ_FMYT01000016.1"/>
</dbReference>
<dbReference type="InterPro" id="IPR020097">
    <property type="entry name" value="PsdUridine_synth_TruA_a/b_dom"/>
</dbReference>
<evidence type="ECO:0000313" key="9">
    <source>
        <dbReference type="EMBL" id="SDC86648.1"/>
    </source>
</evidence>
<protein>
    <recommendedName>
        <fullName evidence="4">tRNA pseudouridine synthase A</fullName>
        <ecNumber evidence="4">5.4.99.12</ecNumber>
    </recommendedName>
    <alternativeName>
        <fullName evidence="4">tRNA pseudouridine(38-40) synthase</fullName>
    </alternativeName>
    <alternativeName>
        <fullName evidence="4">tRNA pseudouridylate synthase I</fullName>
    </alternativeName>
    <alternativeName>
        <fullName evidence="4">tRNA-uridine isomerase I</fullName>
    </alternativeName>
</protein>
<dbReference type="PANTHER" id="PTHR11142:SF0">
    <property type="entry name" value="TRNA PSEUDOURIDINE SYNTHASE-LIKE 1"/>
    <property type="match status" value="1"/>
</dbReference>
<dbReference type="AlphaFoldDB" id="A0A1G6Q2W1"/>
<comment type="function">
    <text evidence="4">Formation of pseudouridine at positions 38, 39 and 40 in the anticodon stem and loop of transfer RNAs.</text>
</comment>
<dbReference type="InterPro" id="IPR020094">
    <property type="entry name" value="TruA/RsuA/RluB/E/F_N"/>
</dbReference>
<dbReference type="Proteomes" id="UP000324896">
    <property type="component" value="Unassembled WGS sequence"/>
</dbReference>
<dbReference type="EC" id="5.4.99.12" evidence="4"/>
<comment type="catalytic activity">
    <reaction evidence="4 7">
        <text>uridine(38/39/40) in tRNA = pseudouridine(38/39/40) in tRNA</text>
        <dbReference type="Rhea" id="RHEA:22376"/>
        <dbReference type="Rhea" id="RHEA-COMP:10085"/>
        <dbReference type="Rhea" id="RHEA-COMP:10087"/>
        <dbReference type="ChEBI" id="CHEBI:65314"/>
        <dbReference type="ChEBI" id="CHEBI:65315"/>
        <dbReference type="EC" id="5.4.99.12"/>
    </reaction>
</comment>
<dbReference type="Gene3D" id="3.30.70.580">
    <property type="entry name" value="Pseudouridine synthase I, catalytic domain, N-terminal subdomain"/>
    <property type="match status" value="1"/>
</dbReference>
<feature type="domain" description="Pseudouridine synthase I TruA alpha/beta" evidence="8">
    <location>
        <begin position="145"/>
        <end position="248"/>
    </location>
</feature>
<dbReference type="GO" id="GO:0003723">
    <property type="term" value="F:RNA binding"/>
    <property type="evidence" value="ECO:0007669"/>
    <property type="project" value="InterPro"/>
</dbReference>
<dbReference type="Proteomes" id="UP000295758">
    <property type="component" value="Unassembled WGS sequence"/>
</dbReference>
<evidence type="ECO:0000313" key="11">
    <source>
        <dbReference type="Proteomes" id="UP000295758"/>
    </source>
</evidence>
<reference evidence="10 11" key="2">
    <citation type="submission" date="2019-03" db="EMBL/GenBank/DDBJ databases">
        <title>Deep subsurface shale carbon reservoir microbial communities from Ohio and West Virginia, USA.</title>
        <authorList>
            <person name="Wrighton K."/>
        </authorList>
    </citation>
    <scope>NUCLEOTIDE SEQUENCE [LARGE SCALE GENOMIC DNA]</scope>
    <source>
        <strain evidence="10 11">UTICA-S4D12</strain>
    </source>
</reference>
<evidence type="ECO:0000256" key="6">
    <source>
        <dbReference type="PIRSR" id="PIRSR001430-2"/>
    </source>
</evidence>
<dbReference type="NCBIfam" id="TIGR00071">
    <property type="entry name" value="hisT_truA"/>
    <property type="match status" value="1"/>
</dbReference>
<reference evidence="9 12" key="1">
    <citation type="submission" date="2016-10" db="EMBL/GenBank/DDBJ databases">
        <authorList>
            <person name="Varghese N."/>
            <person name="Submissions S."/>
        </authorList>
    </citation>
    <scope>NUCLEOTIDE SEQUENCE [LARGE SCALE GENOMIC DNA]</scope>
    <source>
        <strain evidence="9 12">WG10</strain>
    </source>
</reference>
<dbReference type="HAMAP" id="MF_00171">
    <property type="entry name" value="TruA"/>
    <property type="match status" value="1"/>
</dbReference>
<evidence type="ECO:0000256" key="2">
    <source>
        <dbReference type="ARBA" id="ARBA00022694"/>
    </source>
</evidence>
<evidence type="ECO:0000256" key="5">
    <source>
        <dbReference type="PIRSR" id="PIRSR001430-1"/>
    </source>
</evidence>
<organism evidence="9 12">
    <name type="scientific">Halanaerobium congolense</name>
    <dbReference type="NCBI Taxonomy" id="54121"/>
    <lineage>
        <taxon>Bacteria</taxon>
        <taxon>Bacillati</taxon>
        <taxon>Bacillota</taxon>
        <taxon>Clostridia</taxon>
        <taxon>Halanaerobiales</taxon>
        <taxon>Halanaerobiaceae</taxon>
        <taxon>Halanaerobium</taxon>
    </lineage>
</organism>
<dbReference type="EMBL" id="FMYT01000016">
    <property type="protein sequence ID" value="SDC86648.1"/>
    <property type="molecule type" value="Genomic_DNA"/>
</dbReference>
<evidence type="ECO:0000256" key="4">
    <source>
        <dbReference type="HAMAP-Rule" id="MF_00171"/>
    </source>
</evidence>
<dbReference type="PIRSF" id="PIRSF001430">
    <property type="entry name" value="tRNA_psdUrid_synth"/>
    <property type="match status" value="1"/>
</dbReference>
<dbReference type="GO" id="GO:0160147">
    <property type="term" value="F:tRNA pseudouridine(38-40) synthase activity"/>
    <property type="evidence" value="ECO:0007669"/>
    <property type="project" value="UniProtKB-EC"/>
</dbReference>
<evidence type="ECO:0000256" key="7">
    <source>
        <dbReference type="RuleBase" id="RU003792"/>
    </source>
</evidence>
<keyword evidence="3 4" id="KW-0413">Isomerase</keyword>
<dbReference type="InterPro" id="IPR020103">
    <property type="entry name" value="PsdUridine_synth_cat_dom_sf"/>
</dbReference>
<proteinExistence type="inferred from homology"/>
<evidence type="ECO:0000256" key="3">
    <source>
        <dbReference type="ARBA" id="ARBA00023235"/>
    </source>
</evidence>
<dbReference type="CDD" id="cd02570">
    <property type="entry name" value="PseudoU_synth_EcTruA"/>
    <property type="match status" value="1"/>
</dbReference>
<accession>A0A1G6Q2W1</accession>
<dbReference type="EMBL" id="SOAA01000010">
    <property type="protein sequence ID" value="TDS31616.1"/>
    <property type="molecule type" value="Genomic_DNA"/>
</dbReference>
<keyword evidence="2 4" id="KW-0819">tRNA processing</keyword>
<dbReference type="PANTHER" id="PTHR11142">
    <property type="entry name" value="PSEUDOURIDYLATE SYNTHASE"/>
    <property type="match status" value="1"/>
</dbReference>
<comment type="subunit">
    <text evidence="4">Homodimer.</text>
</comment>
<evidence type="ECO:0000256" key="1">
    <source>
        <dbReference type="ARBA" id="ARBA00009375"/>
    </source>
</evidence>
<dbReference type="Pfam" id="PF01416">
    <property type="entry name" value="PseudoU_synth_1"/>
    <property type="match status" value="2"/>
</dbReference>
<name>A0A1G6Q2W1_9FIRM</name>
<feature type="binding site" evidence="4 6">
    <location>
        <position position="112"/>
    </location>
    <ligand>
        <name>substrate</name>
    </ligand>
</feature>
<sequence>MGQNYKIIIEYDGTNYSGWQIQKNTNETIQQKLEKALSKINKSRVRVTGAGRTDAGVHAAGQTANFFLDVDIPAEKIPLALNSELPADIICKKAEKVSADFHSRYDARGKKYRYRILNSNFNSVFVRNFVYNVHKKLDVKLMQTAAKIFEGCHDFAAFCAAGSSVGSTVRHIYSLNLYAADNGEIWIDVIGNGFLYNMIRILAGTLIETGLKKRTLFELKNVLESCDRNNAGFTAPAQGLTLIEVFYD</sequence>
<dbReference type="GO" id="GO:0031119">
    <property type="term" value="P:tRNA pseudouridine synthesis"/>
    <property type="evidence" value="ECO:0007669"/>
    <property type="project" value="UniProtKB-UniRule"/>
</dbReference>
<comment type="caution">
    <text evidence="4">Lacks conserved residue(s) required for the propagation of feature annotation.</text>
</comment>
<dbReference type="SUPFAM" id="SSF55120">
    <property type="entry name" value="Pseudouridine synthase"/>
    <property type="match status" value="1"/>
</dbReference>
<feature type="active site" description="Nucleophile" evidence="4 5">
    <location>
        <position position="54"/>
    </location>
</feature>
<dbReference type="Gene3D" id="3.30.70.660">
    <property type="entry name" value="Pseudouridine synthase I, catalytic domain, C-terminal subdomain"/>
    <property type="match status" value="1"/>
</dbReference>
<evidence type="ECO:0000313" key="10">
    <source>
        <dbReference type="EMBL" id="TDS31616.1"/>
    </source>
</evidence>
<dbReference type="InterPro" id="IPR001406">
    <property type="entry name" value="PsdUridine_synth_TruA"/>
</dbReference>
<comment type="similarity">
    <text evidence="1 4 7">Belongs to the tRNA pseudouridine synthase TruA family.</text>
</comment>
<evidence type="ECO:0000313" key="12">
    <source>
        <dbReference type="Proteomes" id="UP000324896"/>
    </source>
</evidence>
<gene>
    <name evidence="4" type="primary">truA</name>
    <name evidence="10" type="ORF">BY453_11017</name>
    <name evidence="9" type="ORF">SAMN04488597_11650</name>
</gene>
<dbReference type="FunFam" id="3.30.70.580:FF:000001">
    <property type="entry name" value="tRNA pseudouridine synthase A"/>
    <property type="match status" value="1"/>
</dbReference>
<dbReference type="InterPro" id="IPR020095">
    <property type="entry name" value="PsdUridine_synth_TruA_C"/>
</dbReference>
<evidence type="ECO:0000259" key="8">
    <source>
        <dbReference type="Pfam" id="PF01416"/>
    </source>
</evidence>